<keyword evidence="2" id="KW-1185">Reference proteome</keyword>
<gene>
    <name evidence="1" type="ORF">ACFQ4H_01705</name>
</gene>
<evidence type="ECO:0000313" key="1">
    <source>
        <dbReference type="EMBL" id="MFD1319798.1"/>
    </source>
</evidence>
<protein>
    <recommendedName>
        <fullName evidence="3">Transposase</fullName>
    </recommendedName>
</protein>
<evidence type="ECO:0000313" key="2">
    <source>
        <dbReference type="Proteomes" id="UP001597260"/>
    </source>
</evidence>
<dbReference type="EMBL" id="JBHTMP010000001">
    <property type="protein sequence ID" value="MFD1319798.1"/>
    <property type="molecule type" value="Genomic_DNA"/>
</dbReference>
<reference evidence="2" key="1">
    <citation type="journal article" date="2019" name="Int. J. Syst. Evol. Microbiol.">
        <title>The Global Catalogue of Microorganisms (GCM) 10K type strain sequencing project: providing services to taxonomists for standard genome sequencing and annotation.</title>
        <authorList>
            <consortium name="The Broad Institute Genomics Platform"/>
            <consortium name="The Broad Institute Genome Sequencing Center for Infectious Disease"/>
            <person name="Wu L."/>
            <person name="Ma J."/>
        </authorList>
    </citation>
    <scope>NUCLEOTIDE SEQUENCE [LARGE SCALE GENOMIC DNA]</scope>
    <source>
        <strain evidence="2">JCM 31037</strain>
    </source>
</reference>
<dbReference type="Proteomes" id="UP001597260">
    <property type="component" value="Unassembled WGS sequence"/>
</dbReference>
<name>A0ABW3Y7M7_9ACTN</name>
<organism evidence="1 2">
    <name type="scientific">Micromonospora sonneratiae</name>
    <dbReference type="NCBI Taxonomy" id="1184706"/>
    <lineage>
        <taxon>Bacteria</taxon>
        <taxon>Bacillati</taxon>
        <taxon>Actinomycetota</taxon>
        <taxon>Actinomycetes</taxon>
        <taxon>Micromonosporales</taxon>
        <taxon>Micromonosporaceae</taxon>
        <taxon>Micromonospora</taxon>
    </lineage>
</organism>
<comment type="caution">
    <text evidence="1">The sequence shown here is derived from an EMBL/GenBank/DDBJ whole genome shotgun (WGS) entry which is preliminary data.</text>
</comment>
<dbReference type="RefSeq" id="WP_377566131.1">
    <property type="nucleotide sequence ID" value="NZ_JBHTMP010000001.1"/>
</dbReference>
<accession>A0ABW3Y7M7</accession>
<proteinExistence type="predicted"/>
<evidence type="ECO:0008006" key="3">
    <source>
        <dbReference type="Google" id="ProtNLM"/>
    </source>
</evidence>
<sequence>MDRHGSASWIVQVTGFASDLNNDFDAVTAGLPLPQFGPVEGNVNRIKMTKRQTYGRAGFDLLRIRVLLDR</sequence>